<protein>
    <submittedName>
        <fullName evidence="3">Uncharacterized protein</fullName>
    </submittedName>
</protein>
<proteinExistence type="predicted"/>
<gene>
    <name evidence="3" type="ORF">ADUPG1_008181</name>
</gene>
<accession>A0ABQ5KR23</accession>
<evidence type="ECO:0000256" key="1">
    <source>
        <dbReference type="SAM" id="MobiDB-lite"/>
    </source>
</evidence>
<comment type="caution">
    <text evidence="3">The sequence shown here is derived from an EMBL/GenBank/DDBJ whole genome shotgun (WGS) entry which is preliminary data.</text>
</comment>
<dbReference type="Proteomes" id="UP001057375">
    <property type="component" value="Unassembled WGS sequence"/>
</dbReference>
<feature type="compositionally biased region" description="Basic and acidic residues" evidence="1">
    <location>
        <begin position="130"/>
        <end position="140"/>
    </location>
</feature>
<keyword evidence="2" id="KW-0812">Transmembrane</keyword>
<organism evidence="3 4">
    <name type="scientific">Aduncisulcus paluster</name>
    <dbReference type="NCBI Taxonomy" id="2918883"/>
    <lineage>
        <taxon>Eukaryota</taxon>
        <taxon>Metamonada</taxon>
        <taxon>Carpediemonas-like organisms</taxon>
        <taxon>Aduncisulcus</taxon>
    </lineage>
</organism>
<feature type="transmembrane region" description="Helical" evidence="2">
    <location>
        <begin position="6"/>
        <end position="32"/>
    </location>
</feature>
<feature type="region of interest" description="Disordered" evidence="1">
    <location>
        <begin position="123"/>
        <end position="147"/>
    </location>
</feature>
<evidence type="ECO:0000256" key="2">
    <source>
        <dbReference type="SAM" id="Phobius"/>
    </source>
</evidence>
<reference evidence="3" key="1">
    <citation type="submission" date="2022-03" db="EMBL/GenBank/DDBJ databases">
        <title>Draft genome sequence of Aduncisulcus paluster, a free-living microaerophilic Fornicata.</title>
        <authorList>
            <person name="Yuyama I."/>
            <person name="Kume K."/>
            <person name="Tamura T."/>
            <person name="Inagaki Y."/>
            <person name="Hashimoto T."/>
        </authorList>
    </citation>
    <scope>NUCLEOTIDE SEQUENCE</scope>
    <source>
        <strain evidence="3">NY0171</strain>
    </source>
</reference>
<keyword evidence="4" id="KW-1185">Reference proteome</keyword>
<feature type="transmembrane region" description="Helical" evidence="2">
    <location>
        <begin position="62"/>
        <end position="81"/>
    </location>
</feature>
<keyword evidence="2" id="KW-1133">Transmembrane helix</keyword>
<keyword evidence="2" id="KW-0472">Membrane</keyword>
<feature type="transmembrane region" description="Helical" evidence="2">
    <location>
        <begin position="93"/>
        <end position="113"/>
    </location>
</feature>
<evidence type="ECO:0000313" key="4">
    <source>
        <dbReference type="Proteomes" id="UP001057375"/>
    </source>
</evidence>
<sequence>MVLCLFASISGIVGLGVGIFLTIAGFVPAVFYKIENPSMDIIICLKNSWYSLMFSLRPLNGFLQMLLLCVIVFISGLPALLFETLGHNTGFLLSLFIFQPFCIVTGGCVAILYEAIKWKRMNASGGPSQMRERGERRDGNNGDLLGGEDDIGASVAEIIEKDFDVAPSQLV</sequence>
<evidence type="ECO:0000313" key="3">
    <source>
        <dbReference type="EMBL" id="GKT34917.1"/>
    </source>
</evidence>
<name>A0ABQ5KR23_9EUKA</name>
<dbReference type="EMBL" id="BQXS01010884">
    <property type="protein sequence ID" value="GKT34917.1"/>
    <property type="molecule type" value="Genomic_DNA"/>
</dbReference>